<sequence>MKHIIDIETWERRDNYNFFRNFHNSWISITSEVDCTEAFPAAKAAKRSFFLYYLYAVLRAANEVKEFRFRTDKNGQVVYHDQVDIISPIAVPGKTFYTVRIPYHADFERFYAEAYHIVHNIPEEGDPYGAEKVIKEQGDFDIIQLSATPQLYFTSLTYTQMAPDHPLDYPLMNAGKVVPREGRLVMPIAFTVNHAFVDGAHIGQLFQKIEEILKELAQ</sequence>
<evidence type="ECO:0000256" key="1">
    <source>
        <dbReference type="PIRSR" id="PIRSR000440-1"/>
    </source>
</evidence>
<gene>
    <name evidence="2" type="ORF">M099_3401</name>
</gene>
<evidence type="ECO:0000313" key="3">
    <source>
        <dbReference type="Proteomes" id="UP000027661"/>
    </source>
</evidence>
<accession>A0A069S8X5</accession>
<dbReference type="SMART" id="SM01059">
    <property type="entry name" value="CAT"/>
    <property type="match status" value="1"/>
</dbReference>
<dbReference type="EMBL" id="JNHM01000093">
    <property type="protein sequence ID" value="KDS47838.1"/>
    <property type="molecule type" value="Genomic_DNA"/>
</dbReference>
<dbReference type="PATRIC" id="fig|1339352.3.peg.3225"/>
<dbReference type="Gene3D" id="3.30.559.10">
    <property type="entry name" value="Chloramphenicol acetyltransferase-like domain"/>
    <property type="match status" value="1"/>
</dbReference>
<comment type="caution">
    <text evidence="2">The sequence shown here is derived from an EMBL/GenBank/DDBJ whole genome shotgun (WGS) entry which is preliminary data.</text>
</comment>
<protein>
    <submittedName>
        <fullName evidence="2">Chloramphenicol acetyltransferase</fullName>
    </submittedName>
</protein>
<dbReference type="Proteomes" id="UP000027661">
    <property type="component" value="Unassembled WGS sequence"/>
</dbReference>
<dbReference type="SUPFAM" id="SSF52777">
    <property type="entry name" value="CoA-dependent acyltransferases"/>
    <property type="match status" value="1"/>
</dbReference>
<dbReference type="PIRSF" id="PIRSF000440">
    <property type="entry name" value="CAT"/>
    <property type="match status" value="1"/>
</dbReference>
<evidence type="ECO:0000313" key="2">
    <source>
        <dbReference type="EMBL" id="KDS47838.1"/>
    </source>
</evidence>
<dbReference type="GO" id="GO:0008811">
    <property type="term" value="F:chloramphenicol O-acetyltransferase activity"/>
    <property type="evidence" value="ECO:0007669"/>
    <property type="project" value="InterPro"/>
</dbReference>
<dbReference type="InterPro" id="IPR023213">
    <property type="entry name" value="CAT-like_dom_sf"/>
</dbReference>
<dbReference type="PANTHER" id="PTHR38474">
    <property type="entry name" value="SLR0299 PROTEIN"/>
    <property type="match status" value="1"/>
</dbReference>
<dbReference type="PANTHER" id="PTHR38474:SF1">
    <property type="entry name" value="SLR0299 PROTEIN"/>
    <property type="match status" value="1"/>
</dbReference>
<reference evidence="2 3" key="1">
    <citation type="submission" date="2014-04" db="EMBL/GenBank/DDBJ databases">
        <authorList>
            <person name="Sears C."/>
            <person name="Carroll K."/>
            <person name="Sack B.R."/>
            <person name="Qadri F."/>
            <person name="Myers L.L."/>
            <person name="Chung G.-T."/>
            <person name="Escheverria P."/>
            <person name="Fraser C.M."/>
            <person name="Sadzewicz L."/>
            <person name="Shefchek K.A."/>
            <person name="Tallon L."/>
            <person name="Das S.P."/>
            <person name="Daugherty S."/>
            <person name="Mongodin E.F."/>
        </authorList>
    </citation>
    <scope>NUCLEOTIDE SEQUENCE [LARGE SCALE GENOMIC DNA]</scope>
    <source>
        <strain evidence="2 3">3975 RP4</strain>
    </source>
</reference>
<dbReference type="GeneID" id="93449580"/>
<organism evidence="2 3">
    <name type="scientific">Phocaeicola vulgatus str. 3975 RP4</name>
    <dbReference type="NCBI Taxonomy" id="1339352"/>
    <lineage>
        <taxon>Bacteria</taxon>
        <taxon>Pseudomonadati</taxon>
        <taxon>Bacteroidota</taxon>
        <taxon>Bacteroidia</taxon>
        <taxon>Bacteroidales</taxon>
        <taxon>Bacteroidaceae</taxon>
        <taxon>Phocaeicola</taxon>
    </lineage>
</organism>
<dbReference type="InterPro" id="IPR001707">
    <property type="entry name" value="Cmp_AcTrfase"/>
</dbReference>
<keyword evidence="2" id="KW-0808">Transferase</keyword>
<feature type="active site" description="Proton acceptor" evidence="1">
    <location>
        <position position="194"/>
    </location>
</feature>
<dbReference type="Pfam" id="PF00302">
    <property type="entry name" value="CAT"/>
    <property type="match status" value="1"/>
</dbReference>
<dbReference type="AlphaFoldDB" id="A0A069S8X5"/>
<name>A0A069S8X5_PHOVU</name>
<dbReference type="RefSeq" id="WP_005849885.1">
    <property type="nucleotide sequence ID" value="NZ_JNHM01000093.1"/>
</dbReference>
<proteinExistence type="predicted"/>